<name>A0A5E4WTJ6_9BURK</name>
<proteinExistence type="inferred from homology"/>
<dbReference type="PRINTS" id="PR01438">
    <property type="entry name" value="UNVRSLSTRESS"/>
</dbReference>
<dbReference type="RefSeq" id="WP_150614003.1">
    <property type="nucleotide sequence ID" value="NZ_CABPRU010000009.1"/>
</dbReference>
<feature type="domain" description="UspA" evidence="3">
    <location>
        <begin position="1"/>
        <end position="144"/>
    </location>
</feature>
<dbReference type="PIRSF" id="PIRSF006276">
    <property type="entry name" value="UspA"/>
    <property type="match status" value="1"/>
</dbReference>
<organism evidence="4 5">
    <name type="scientific">Pandoraea terrigena</name>
    <dbReference type="NCBI Taxonomy" id="2508292"/>
    <lineage>
        <taxon>Bacteria</taxon>
        <taxon>Pseudomonadati</taxon>
        <taxon>Pseudomonadota</taxon>
        <taxon>Betaproteobacteria</taxon>
        <taxon>Burkholderiales</taxon>
        <taxon>Burkholderiaceae</taxon>
        <taxon>Pandoraea</taxon>
    </lineage>
</organism>
<dbReference type="InterPro" id="IPR006015">
    <property type="entry name" value="Universal_stress_UspA"/>
</dbReference>
<evidence type="ECO:0000256" key="2">
    <source>
        <dbReference type="PIRNR" id="PIRNR006276"/>
    </source>
</evidence>
<sequence>MFKRILVAIDGSPTADKAFDYALTLAKARNAHVHVLYVVDIPVAYVADADPLPFIEAMRLQGKSIRESATQRLKGEGVDGDVEVRELLPLGGDVAHQINVAAEEDQADVIVIGTHGRRGFRRLALGSVAENCARQAQRPVILIPPSEADAGKDVL</sequence>
<dbReference type="PANTHER" id="PTHR46268:SF15">
    <property type="entry name" value="UNIVERSAL STRESS PROTEIN HP_0031"/>
    <property type="match status" value="1"/>
</dbReference>
<evidence type="ECO:0000313" key="4">
    <source>
        <dbReference type="EMBL" id="VVE26914.1"/>
    </source>
</evidence>
<dbReference type="AlphaFoldDB" id="A0A5E4WTJ6"/>
<protein>
    <recommendedName>
        <fullName evidence="2">Universal stress protein</fullName>
    </recommendedName>
</protein>
<dbReference type="InterPro" id="IPR006016">
    <property type="entry name" value="UspA"/>
</dbReference>
<reference evidence="4 5" key="1">
    <citation type="submission" date="2019-08" db="EMBL/GenBank/DDBJ databases">
        <authorList>
            <person name="Peeters C."/>
        </authorList>
    </citation>
    <scope>NUCLEOTIDE SEQUENCE [LARGE SCALE GENOMIC DNA]</scope>
    <source>
        <strain evidence="4 5">LMG 31013</strain>
    </source>
</reference>
<dbReference type="Pfam" id="PF00582">
    <property type="entry name" value="Usp"/>
    <property type="match status" value="1"/>
</dbReference>
<dbReference type="PANTHER" id="PTHR46268">
    <property type="entry name" value="STRESS RESPONSE PROTEIN NHAX"/>
    <property type="match status" value="1"/>
</dbReference>
<keyword evidence="5" id="KW-1185">Reference proteome</keyword>
<dbReference type="InterPro" id="IPR014729">
    <property type="entry name" value="Rossmann-like_a/b/a_fold"/>
</dbReference>
<dbReference type="Gene3D" id="3.40.50.620">
    <property type="entry name" value="HUPs"/>
    <property type="match status" value="1"/>
</dbReference>
<gene>
    <name evidence="4" type="ORF">PTE31013_03459</name>
</gene>
<dbReference type="OrthoDB" id="8547832at2"/>
<evidence type="ECO:0000259" key="3">
    <source>
        <dbReference type="Pfam" id="PF00582"/>
    </source>
</evidence>
<dbReference type="EMBL" id="CABPRU010000009">
    <property type="protein sequence ID" value="VVE26914.1"/>
    <property type="molecule type" value="Genomic_DNA"/>
</dbReference>
<dbReference type="Proteomes" id="UP000334380">
    <property type="component" value="Unassembled WGS sequence"/>
</dbReference>
<comment type="subcellular location">
    <subcellularLocation>
        <location evidence="2">Cytoplasm</location>
    </subcellularLocation>
</comment>
<dbReference type="SUPFAM" id="SSF52402">
    <property type="entry name" value="Adenine nucleotide alpha hydrolases-like"/>
    <property type="match status" value="1"/>
</dbReference>
<comment type="similarity">
    <text evidence="1 2">Belongs to the universal stress protein A family.</text>
</comment>
<evidence type="ECO:0000256" key="1">
    <source>
        <dbReference type="ARBA" id="ARBA00008791"/>
    </source>
</evidence>
<keyword evidence="2" id="KW-0963">Cytoplasm</keyword>
<evidence type="ECO:0000313" key="5">
    <source>
        <dbReference type="Proteomes" id="UP000334380"/>
    </source>
</evidence>
<accession>A0A5E4WTJ6</accession>
<dbReference type="GO" id="GO:0005737">
    <property type="term" value="C:cytoplasm"/>
    <property type="evidence" value="ECO:0007669"/>
    <property type="project" value="UniProtKB-SubCell"/>
</dbReference>
<dbReference type="CDD" id="cd00293">
    <property type="entry name" value="USP-like"/>
    <property type="match status" value="1"/>
</dbReference>